<sequence>MPDAMGKLGFDSVGRGNKSRTKATTLVGFCKWFSAVVLCSLPTCAAHGQQTQSSSAPVVVQPGAPGSPSKRLPPSTTGTVPRRSQADVEFMQGMIMHHGQAVVMTDLIPSHTENTEIRSLGARIGLSQADEMKFMKRWLRARGESVSMAMAGMPDMDKNGSPMAAMPGMLTPKQMDELRQAKGAEFDRLFLTGMIQHHNGALVMVKQLFDTPGAGQDAELFDFATDADNTQRAEIAIMQNMLKEKR</sequence>
<accession>A0AAU7ZN40</accession>
<protein>
    <submittedName>
        <fullName evidence="3">DUF305 domain-containing protein</fullName>
    </submittedName>
</protein>
<organism evidence="3">
    <name type="scientific">Tunturiibacter psychrotolerans</name>
    <dbReference type="NCBI Taxonomy" id="3069686"/>
    <lineage>
        <taxon>Bacteria</taxon>
        <taxon>Pseudomonadati</taxon>
        <taxon>Acidobacteriota</taxon>
        <taxon>Terriglobia</taxon>
        <taxon>Terriglobales</taxon>
        <taxon>Acidobacteriaceae</taxon>
        <taxon>Tunturiibacter</taxon>
    </lineage>
</organism>
<gene>
    <name evidence="3" type="ORF">RBB77_18295</name>
</gene>
<dbReference type="PANTHER" id="PTHR36933:SF1">
    <property type="entry name" value="SLL0788 PROTEIN"/>
    <property type="match status" value="1"/>
</dbReference>
<dbReference type="EMBL" id="CP132942">
    <property type="protein sequence ID" value="XCB32371.1"/>
    <property type="molecule type" value="Genomic_DNA"/>
</dbReference>
<feature type="domain" description="DUF305" evidence="2">
    <location>
        <begin position="87"/>
        <end position="242"/>
    </location>
</feature>
<dbReference type="Pfam" id="PF03713">
    <property type="entry name" value="DUF305"/>
    <property type="match status" value="1"/>
</dbReference>
<feature type="region of interest" description="Disordered" evidence="1">
    <location>
        <begin position="50"/>
        <end position="82"/>
    </location>
</feature>
<name>A0AAU7ZN40_9BACT</name>
<proteinExistence type="predicted"/>
<dbReference type="KEGG" id="tpsc:RBB77_18295"/>
<dbReference type="InterPro" id="IPR012347">
    <property type="entry name" value="Ferritin-like"/>
</dbReference>
<dbReference type="RefSeq" id="WP_353063217.1">
    <property type="nucleotide sequence ID" value="NZ_CP132942.1"/>
</dbReference>
<evidence type="ECO:0000256" key="1">
    <source>
        <dbReference type="SAM" id="MobiDB-lite"/>
    </source>
</evidence>
<dbReference type="Gene3D" id="1.20.1260.10">
    <property type="match status" value="1"/>
</dbReference>
<reference evidence="3" key="2">
    <citation type="journal article" date="2024" name="Environ. Microbiol.">
        <title>Genome analysis and description of Tunturibacter gen. nov. expands the diversity of Terriglobia in tundra soils.</title>
        <authorList>
            <person name="Messyasz A."/>
            <person name="Mannisto M.K."/>
            <person name="Kerkhof L.J."/>
            <person name="Haggblom M.M."/>
        </authorList>
    </citation>
    <scope>NUCLEOTIDE SEQUENCE</scope>
    <source>
        <strain evidence="3">X5P6</strain>
    </source>
</reference>
<evidence type="ECO:0000259" key="2">
    <source>
        <dbReference type="Pfam" id="PF03713"/>
    </source>
</evidence>
<dbReference type="PANTHER" id="PTHR36933">
    <property type="entry name" value="SLL0788 PROTEIN"/>
    <property type="match status" value="1"/>
</dbReference>
<dbReference type="InterPro" id="IPR005183">
    <property type="entry name" value="DUF305_CopM-like"/>
</dbReference>
<dbReference type="AlphaFoldDB" id="A0AAU7ZN40"/>
<evidence type="ECO:0000313" key="3">
    <source>
        <dbReference type="EMBL" id="XCB32371.1"/>
    </source>
</evidence>
<reference evidence="3" key="1">
    <citation type="submission" date="2023-08" db="EMBL/GenBank/DDBJ databases">
        <authorList>
            <person name="Messyasz A."/>
            <person name="Mannisto M.K."/>
            <person name="Kerkhof L.J."/>
            <person name="Haggblom M."/>
        </authorList>
    </citation>
    <scope>NUCLEOTIDE SEQUENCE</scope>
    <source>
        <strain evidence="3">X5P6</strain>
    </source>
</reference>